<feature type="compositionally biased region" description="Basic and acidic residues" evidence="2">
    <location>
        <begin position="344"/>
        <end position="371"/>
    </location>
</feature>
<feature type="region of interest" description="Disordered" evidence="2">
    <location>
        <begin position="320"/>
        <end position="371"/>
    </location>
</feature>
<feature type="region of interest" description="Disordered" evidence="2">
    <location>
        <begin position="1"/>
        <end position="140"/>
    </location>
</feature>
<sequence>MSINPTEARQPKATPGPNTADLLKARPAYFNRSISDVSAPANLYPSQPTSTRERERERLSPEDKTGQSTINPLSNAPRTSADLPSSARSDALSAKSAPGTSRSAGSVTMAPKTDDPASAPGVRKTSNEQKSQSQKDWQQMSKTVNGLKQCILDLGEVSSETTQRLDKTYYSVLEKVGTLQSTILGLKELALQSQKTTDNFERDTKEVTKEVQSQLSGYGNFKEQEQRIESLRERIEVSRKKISALGERVDVVKGRVEGWERADNEWQERTRRRLKTFWAVTSIVFFILVLIYLGAPYGGSGVKPSDPDGQDDITTKGLGEVTDAVTGSLSSTGASASEMETTYDEEKRLPNLTRRPEMGSKDERLRVFDEL</sequence>
<evidence type="ECO:0000256" key="2">
    <source>
        <dbReference type="SAM" id="MobiDB-lite"/>
    </source>
</evidence>
<protein>
    <submittedName>
        <fullName evidence="4">Uncharacterized protein</fullName>
    </submittedName>
</protein>
<dbReference type="VEuPathDB" id="FungiDB:SAPIO_CDS3307"/>
<organism evidence="4 5">
    <name type="scientific">Pseudallescheria apiosperma</name>
    <name type="common">Scedosporium apiospermum</name>
    <dbReference type="NCBI Taxonomy" id="563466"/>
    <lineage>
        <taxon>Eukaryota</taxon>
        <taxon>Fungi</taxon>
        <taxon>Dikarya</taxon>
        <taxon>Ascomycota</taxon>
        <taxon>Pezizomycotina</taxon>
        <taxon>Sordariomycetes</taxon>
        <taxon>Hypocreomycetidae</taxon>
        <taxon>Microascales</taxon>
        <taxon>Microascaceae</taxon>
        <taxon>Scedosporium</taxon>
    </lineage>
</organism>
<feature type="transmembrane region" description="Helical" evidence="3">
    <location>
        <begin position="276"/>
        <end position="295"/>
    </location>
</feature>
<evidence type="ECO:0000256" key="3">
    <source>
        <dbReference type="SAM" id="Phobius"/>
    </source>
</evidence>
<gene>
    <name evidence="4" type="ORF">SAPIO_CDS3307</name>
</gene>
<keyword evidence="3" id="KW-1133">Transmembrane helix</keyword>
<feature type="compositionally biased region" description="Polar residues" evidence="2">
    <location>
        <begin position="66"/>
        <end position="88"/>
    </location>
</feature>
<keyword evidence="1" id="KW-0175">Coiled coil</keyword>
<dbReference type="OrthoDB" id="5419542at2759"/>
<comment type="caution">
    <text evidence="4">The sequence shown here is derived from an EMBL/GenBank/DDBJ whole genome shotgun (WGS) entry which is preliminary data.</text>
</comment>
<evidence type="ECO:0000256" key="1">
    <source>
        <dbReference type="SAM" id="Coils"/>
    </source>
</evidence>
<dbReference type="Proteomes" id="UP000028545">
    <property type="component" value="Unassembled WGS sequence"/>
</dbReference>
<dbReference type="HOGENOM" id="CLU_052208_0_0_1"/>
<feature type="coiled-coil region" evidence="1">
    <location>
        <begin position="221"/>
        <end position="248"/>
    </location>
</feature>
<dbReference type="KEGG" id="sapo:SAPIO_CDS3307"/>
<reference evidence="4 5" key="1">
    <citation type="journal article" date="2014" name="Genome Announc.">
        <title>Draft genome sequence of the pathogenic fungus Scedosporium apiospermum.</title>
        <authorList>
            <person name="Vandeputte P."/>
            <person name="Ghamrawi S."/>
            <person name="Rechenmann M."/>
            <person name="Iltis A."/>
            <person name="Giraud S."/>
            <person name="Fleury M."/>
            <person name="Thornton C."/>
            <person name="Delhaes L."/>
            <person name="Meyer W."/>
            <person name="Papon N."/>
            <person name="Bouchara J.P."/>
        </authorList>
    </citation>
    <scope>NUCLEOTIDE SEQUENCE [LARGE SCALE GENOMIC DNA]</scope>
    <source>
        <strain evidence="4 5">IHEM 14462</strain>
    </source>
</reference>
<feature type="compositionally biased region" description="Low complexity" evidence="2">
    <location>
        <begin position="326"/>
        <end position="337"/>
    </location>
</feature>
<evidence type="ECO:0000313" key="4">
    <source>
        <dbReference type="EMBL" id="KEZ44332.1"/>
    </source>
</evidence>
<evidence type="ECO:0000313" key="5">
    <source>
        <dbReference type="Proteomes" id="UP000028545"/>
    </source>
</evidence>
<name>A0A084GAH0_PSEDA</name>
<keyword evidence="5" id="KW-1185">Reference proteome</keyword>
<dbReference type="RefSeq" id="XP_016644131.1">
    <property type="nucleotide sequence ID" value="XM_016786125.1"/>
</dbReference>
<feature type="compositionally biased region" description="Polar residues" evidence="2">
    <location>
        <begin position="128"/>
        <end position="140"/>
    </location>
</feature>
<dbReference type="AlphaFoldDB" id="A0A084GAH0"/>
<proteinExistence type="predicted"/>
<keyword evidence="3" id="KW-0812">Transmembrane</keyword>
<feature type="compositionally biased region" description="Basic and acidic residues" evidence="2">
    <location>
        <begin position="51"/>
        <end position="65"/>
    </location>
</feature>
<dbReference type="EMBL" id="JOWA01000088">
    <property type="protein sequence ID" value="KEZ44332.1"/>
    <property type="molecule type" value="Genomic_DNA"/>
</dbReference>
<accession>A0A084GAH0</accession>
<dbReference type="GeneID" id="27722379"/>
<keyword evidence="3" id="KW-0472">Membrane</keyword>